<evidence type="ECO:0000313" key="2">
    <source>
        <dbReference type="Proteomes" id="UP000600030"/>
    </source>
</evidence>
<dbReference type="EMBL" id="AAXDPX010000010">
    <property type="protein sequence ID" value="EGO6679132.1"/>
    <property type="molecule type" value="Genomic_DNA"/>
</dbReference>
<dbReference type="AlphaFoldDB" id="A0AAN3Q0Q1"/>
<reference evidence="1" key="1">
    <citation type="submission" date="2020-01" db="EMBL/GenBank/DDBJ databases">
        <authorList>
            <consortium name="GenomeTrakr network: Whole genome sequencing for foodborne pathogen traceback"/>
        </authorList>
    </citation>
    <scope>NUCLEOTIDE SEQUENCE</scope>
    <source>
        <strain evidence="1">PSU-2311</strain>
    </source>
</reference>
<comment type="caution">
    <text evidence="1">The sequence shown here is derived from an EMBL/GenBank/DDBJ whole genome shotgun (WGS) entry which is preliminary data.</text>
</comment>
<name>A0AAN3Q0Q1_ECOLX</name>
<organism evidence="1 2">
    <name type="scientific">Escherichia coli</name>
    <dbReference type="NCBI Taxonomy" id="562"/>
    <lineage>
        <taxon>Bacteria</taxon>
        <taxon>Pseudomonadati</taxon>
        <taxon>Pseudomonadota</taxon>
        <taxon>Gammaproteobacteria</taxon>
        <taxon>Enterobacterales</taxon>
        <taxon>Enterobacteriaceae</taxon>
        <taxon>Escherichia</taxon>
    </lineage>
</organism>
<accession>A0AAN3Q0Q1</accession>
<dbReference type="Proteomes" id="UP000600030">
    <property type="component" value="Unassembled WGS sequence"/>
</dbReference>
<gene>
    <name evidence="1" type="ORF">GTP92_12490</name>
</gene>
<proteinExistence type="predicted"/>
<dbReference type="RefSeq" id="WP_039020626.1">
    <property type="nucleotide sequence ID" value="NZ_AP027764.1"/>
</dbReference>
<evidence type="ECO:0000313" key="1">
    <source>
        <dbReference type="EMBL" id="EGO6679132.1"/>
    </source>
</evidence>
<protein>
    <submittedName>
        <fullName evidence="1">Uncharacterized protein</fullName>
    </submittedName>
</protein>
<sequence length="120" mass="13292">MLKRLFAIILILSVPGCSVIDTSLEKNDLYNLSVYEDNIGNNSVLVTVFASHGNSALVVRKIEQFRTKDSTINIHVYLSLPMFTDNGSSSQISYSVIVPADINKVTIGDDEQIIWTRTKG</sequence>